<dbReference type="Pfam" id="PF02338">
    <property type="entry name" value="OTU"/>
    <property type="match status" value="1"/>
</dbReference>
<evidence type="ECO:0000313" key="4">
    <source>
        <dbReference type="EMBL" id="KAK3102347.1"/>
    </source>
</evidence>
<dbReference type="Pfam" id="PF03281">
    <property type="entry name" value="Mab-21"/>
    <property type="match status" value="1"/>
</dbReference>
<feature type="domain" description="OTU" evidence="3">
    <location>
        <begin position="372"/>
        <end position="508"/>
    </location>
</feature>
<evidence type="ECO:0000256" key="1">
    <source>
        <dbReference type="ARBA" id="ARBA00008307"/>
    </source>
</evidence>
<proteinExistence type="inferred from homology"/>
<feature type="compositionally biased region" description="Polar residues" evidence="2">
    <location>
        <begin position="160"/>
        <end position="173"/>
    </location>
</feature>
<name>A0AA89CAF6_PINIB</name>
<sequence>MEGASFPVSDQFANAVFGNNTIPFEESMTAFTESGMIAEGTLQFNPSTKSCIIVDFSMKKDGTTEEDKTKLEEATCMVNHLDLEKKRGVVKSTDGFLSSLWGSAKQSLESRRHESDEPIYYNSFAENNFSGNEEILPTKEGNSYENSSVAAKTVLDSDENNGNGKSYEISSQDLIRDRANNSKNLSQNSGGSYQASEKWQPKNLKNINESIDKHLKEHVTAFKENNVSEKFLNTSNKSSSLHKQQESQKENSKDSVMNDSKQSVRLPSDGMDTYNSFLKENKRTESSQETNVDDARMDKSDTHLKYDQLEGKVNIECQENWDLKKMMDPFDEKYPDLHTEESLYENIQLQGGITRTTQMFDALRSFADDNGLEIKDCSPRGNCMFLSIDDQLRINGDFRYDAHSLRNLSVKYLEEHPTNPEGTHLECFTDEPWNTYLQRMAQPYEWGDHLVLQALCEALQRNIITITVQSDDISSHHEFVPKYKDSIRNETLYLGHLGEFHYVSLRLKGWKKTWVSAVLRNGGKEEKGIDSKHRETLDIDSLDVDPISRIPVPHLSFAITQITSRSEICYFFIPNKLVPVRETDSICTTGGHSDGSEVLIMHKDKVKQCEEFSKMFSHEKPLAILYQRETDVICDGKDTPLQSGQIRAEAGRSHPGYCNLCYFGEVQMLLTANRVRINENIDEKDTIVRGYRCPNWPFIANEWLTRNSDWPSKDMRKEIANLGCMIAKKSHQHSALPEYEWQFIFNDAENILVNQCLTEYQLYVYGLFKACLDFHTRSLNAQLGTTHIKSTFFYVCEKVNKDTFENSPGACFIYLADALLRNLRERKVPNYFIRENNMVDHFEEKDMGDLTEVVDVIRCYPLQCLDIMMEERGYSRSETIHIIERSEEYYSKDRDPNAAFRMMFFPWMIRESRKHALNKQYRKALEKILDAHQLLVLAPIPGDGKRLFIPSLENILTQTLETFDGTTKFMMKKELRNIMENIGMGSRKVKDLTHGIDVAGTGEMPIPSYVECNPLEEAFFLSRFGIIQHFAFQNYENASIFYTAAIDLLRNATAELELSNESEQMGYRQTDNTCMSRVAEYDSQAMWCFKNLLKLRKSEKLKPRMTHLEEICKRMRKAENVDFVMEAWDRIGDTSSGANFYTSFLKHTGN</sequence>
<protein>
    <recommendedName>
        <fullName evidence="3">OTU domain-containing protein</fullName>
    </recommendedName>
</protein>
<dbReference type="SMART" id="SM01265">
    <property type="entry name" value="Mab-21"/>
    <property type="match status" value="1"/>
</dbReference>
<evidence type="ECO:0000259" key="3">
    <source>
        <dbReference type="PROSITE" id="PS50802"/>
    </source>
</evidence>
<dbReference type="GO" id="GO:0016579">
    <property type="term" value="P:protein deubiquitination"/>
    <property type="evidence" value="ECO:0007669"/>
    <property type="project" value="TreeGrafter"/>
</dbReference>
<feature type="compositionally biased region" description="Polar residues" evidence="2">
    <location>
        <begin position="254"/>
        <end position="265"/>
    </location>
</feature>
<feature type="region of interest" description="Disordered" evidence="2">
    <location>
        <begin position="230"/>
        <end position="295"/>
    </location>
</feature>
<dbReference type="EMBL" id="VSWD01000005">
    <property type="protein sequence ID" value="KAK3102347.1"/>
    <property type="molecule type" value="Genomic_DNA"/>
</dbReference>
<organism evidence="4 5">
    <name type="scientific">Pinctada imbricata</name>
    <name type="common">Atlantic pearl-oyster</name>
    <name type="synonym">Pinctada martensii</name>
    <dbReference type="NCBI Taxonomy" id="66713"/>
    <lineage>
        <taxon>Eukaryota</taxon>
        <taxon>Metazoa</taxon>
        <taxon>Spiralia</taxon>
        <taxon>Lophotrochozoa</taxon>
        <taxon>Mollusca</taxon>
        <taxon>Bivalvia</taxon>
        <taxon>Autobranchia</taxon>
        <taxon>Pteriomorphia</taxon>
        <taxon>Pterioida</taxon>
        <taxon>Pterioidea</taxon>
        <taxon>Pteriidae</taxon>
        <taxon>Pinctada</taxon>
    </lineage>
</organism>
<dbReference type="InterPro" id="IPR038765">
    <property type="entry name" value="Papain-like_cys_pep_sf"/>
</dbReference>
<comment type="caution">
    <text evidence="4">The sequence shown here is derived from an EMBL/GenBank/DDBJ whole genome shotgun (WGS) entry which is preliminary data.</text>
</comment>
<evidence type="ECO:0000256" key="2">
    <source>
        <dbReference type="SAM" id="MobiDB-lite"/>
    </source>
</evidence>
<comment type="similarity">
    <text evidence="1">Belongs to the mab-21 family.</text>
</comment>
<dbReference type="Pfam" id="PF20266">
    <property type="entry name" value="Mab-21_C"/>
    <property type="match status" value="1"/>
</dbReference>
<keyword evidence="5" id="KW-1185">Reference proteome</keyword>
<dbReference type="SUPFAM" id="SSF54001">
    <property type="entry name" value="Cysteine proteinases"/>
    <property type="match status" value="1"/>
</dbReference>
<dbReference type="Proteomes" id="UP001186944">
    <property type="component" value="Unassembled WGS sequence"/>
</dbReference>
<dbReference type="InterPro" id="IPR050704">
    <property type="entry name" value="Peptidase_C85-like"/>
</dbReference>
<feature type="region of interest" description="Disordered" evidence="2">
    <location>
        <begin position="154"/>
        <end position="173"/>
    </location>
</feature>
<dbReference type="AlphaFoldDB" id="A0AA89CAF6"/>
<dbReference type="PANTHER" id="PTHR12419">
    <property type="entry name" value="OTU DOMAIN CONTAINING PROTEIN"/>
    <property type="match status" value="1"/>
</dbReference>
<dbReference type="InterPro" id="IPR024810">
    <property type="entry name" value="MAB21L/cGLR"/>
</dbReference>
<evidence type="ECO:0000313" key="5">
    <source>
        <dbReference type="Proteomes" id="UP001186944"/>
    </source>
</evidence>
<dbReference type="GO" id="GO:0004843">
    <property type="term" value="F:cysteine-type deubiquitinase activity"/>
    <property type="evidence" value="ECO:0007669"/>
    <property type="project" value="TreeGrafter"/>
</dbReference>
<feature type="compositionally biased region" description="Polar residues" evidence="2">
    <location>
        <begin position="231"/>
        <end position="242"/>
    </location>
</feature>
<dbReference type="InterPro" id="IPR003323">
    <property type="entry name" value="OTU_dom"/>
</dbReference>
<gene>
    <name evidence="4" type="ORF">FSP39_010673</name>
</gene>
<feature type="compositionally biased region" description="Basic and acidic residues" evidence="2">
    <location>
        <begin position="243"/>
        <end position="253"/>
    </location>
</feature>
<accession>A0AA89CAF6</accession>
<dbReference type="Gene3D" id="3.90.70.80">
    <property type="match status" value="1"/>
</dbReference>
<dbReference type="InterPro" id="IPR046906">
    <property type="entry name" value="Mab-21_HhH/H2TH-like"/>
</dbReference>
<dbReference type="PROSITE" id="PS50802">
    <property type="entry name" value="OTU"/>
    <property type="match status" value="1"/>
</dbReference>
<feature type="region of interest" description="Disordered" evidence="2">
    <location>
        <begin position="181"/>
        <end position="201"/>
    </location>
</feature>
<reference evidence="4" key="1">
    <citation type="submission" date="2019-08" db="EMBL/GenBank/DDBJ databases">
        <title>The improved chromosome-level genome for the pearl oyster Pinctada fucata martensii using PacBio sequencing and Hi-C.</title>
        <authorList>
            <person name="Zheng Z."/>
        </authorList>
    </citation>
    <scope>NUCLEOTIDE SEQUENCE</scope>
    <source>
        <strain evidence="4">ZZ-2019</strain>
        <tissue evidence="4">Adductor muscle</tissue>
    </source>
</reference>
<dbReference type="Gene3D" id="1.10.1410.40">
    <property type="match status" value="1"/>
</dbReference>
<dbReference type="InterPro" id="IPR046903">
    <property type="entry name" value="Mab-21-like_nuc_Trfase"/>
</dbReference>
<dbReference type="CDD" id="cd22758">
    <property type="entry name" value="OTU_232R-like"/>
    <property type="match status" value="1"/>
</dbReference>